<evidence type="ECO:0000256" key="1">
    <source>
        <dbReference type="SAM" id="MobiDB-lite"/>
    </source>
</evidence>
<feature type="compositionally biased region" description="Low complexity" evidence="1">
    <location>
        <begin position="130"/>
        <end position="147"/>
    </location>
</feature>
<feature type="region of interest" description="Disordered" evidence="1">
    <location>
        <begin position="1348"/>
        <end position="1368"/>
    </location>
</feature>
<feature type="region of interest" description="Disordered" evidence="1">
    <location>
        <begin position="1292"/>
        <end position="1317"/>
    </location>
</feature>
<feature type="compositionally biased region" description="Acidic residues" evidence="1">
    <location>
        <begin position="536"/>
        <end position="549"/>
    </location>
</feature>
<dbReference type="EMBL" id="CYKH01001044">
    <property type="protein sequence ID" value="CUG79962.1"/>
    <property type="molecule type" value="Genomic_DNA"/>
</dbReference>
<accession>A0A0S4J519</accession>
<feature type="compositionally biased region" description="Polar residues" evidence="1">
    <location>
        <begin position="371"/>
        <end position="386"/>
    </location>
</feature>
<feature type="compositionally biased region" description="Gly residues" evidence="1">
    <location>
        <begin position="750"/>
        <end position="762"/>
    </location>
</feature>
<feature type="region of interest" description="Disordered" evidence="1">
    <location>
        <begin position="742"/>
        <end position="762"/>
    </location>
</feature>
<gene>
    <name evidence="2" type="ORF">BSAL_86275</name>
</gene>
<feature type="region of interest" description="Disordered" evidence="1">
    <location>
        <begin position="126"/>
        <end position="157"/>
    </location>
</feature>
<proteinExistence type="predicted"/>
<dbReference type="VEuPathDB" id="TriTrypDB:BSAL_86275"/>
<feature type="compositionally biased region" description="Basic and acidic residues" evidence="1">
    <location>
        <begin position="514"/>
        <end position="535"/>
    </location>
</feature>
<sequence length="1368" mass="146820">MSDHRTSFPHHVDVAKHMALCRGRPIWYLLCRSDAFQSFVQNLWLDSLFPVVRVPVGTSTTETTIADGDGGGVRSRGGGGVPRNLSVPAVATPLDDENETMTMYVAGEPCVPSSMMTMMMASHDGRTIAPSSSFRPSSPSSRRGGSSVNYAQDPRDISTQREITSSAGGVLAASTMIASTTGNSSSIFPLSSSAAASASPHDIPTSAAFPKMMNGKRETILKGFRALVESHERRSANTTRMMAGGSGSGGGGGGGFIASSVATTASQFPARVGATQPFVQDPNYHQSHGGGRNGASLSTAATLFRPSSAGGRGVGVLSGSAVAGGAGKNYPMPLNAPPPPRIPSANILRNEIYLARQQQQQQPQPQPQPQSLETETGDASSPTKSVVSDDDNIQRQARPNDWMLETPVLARYRLWIATSRARSQVDRITEILSAIASAMCHQGPVDTMQSLLETVVQHPVEKYRLASEQEQNASLVRKGATAATASAGQVSSSTHETGNTVNIANGDPATTNNENDRAPEQIKDVDHDTENKGEDGGDDEGEEGDDGDGGEWYQRTHEAFYLSSQVALLELRVFGYLPAPSPLSKTAGHHASGQRHQRGGKASHHHLEDHSLLSNPSDLLRTRLDMRKRAPLDPAIQIELLLRRADIKQALALWWHWLPKHSLRRDGGSNGNERKGSDRDSEAISRNVFVQIAIHVHCALAGGSLPLASPSTLEALRRLCYEDWPYLFMSYQQLQRVKHDELHTPSKSVGGSGHGHNGHGGGVSVSVSSQFRALLAKGVECPLSFNRSLFDVAMLLLLEPWMETSVPEERLLALSMLFQKTFERKKMRRAADHNKHEYVIGAAATSDTDDETDPRGCHARSFSSLYYYRLRALPILPNNADGVVLSRPASSAATRPYHLLSGGGGGSTTNSPSRGGVRPSSPGAAAFSQKVAPVRELVEQLDAAADKNLGLKQALRNKAELSDVSVELTKDAWRSEVLRLNLRKARSRGTTFILPTEVSSTSTAADGTIHDTVPFTELELKKTFAPHDASRSFGLERVLLQRLTKRVADCSAAALVLHRQQDFDSKFAKSAGHDSNEVLQMLPNTSATLHRPGSPFRPAGGGGPQQNITTTDEATLKAAVRATQQANIVVHATKHLIPPEYLHQIARYHRSAVEAFRDQVKTATIALCQGGGGSGAAAAAGARADDDHDGTMFDGDDALLLDVNTLADMLAPPPRRGFEKPLIAASMTPEEAMEEKMARSSACFVRRPASAQGYTQHTNHDDGAGQDEGDGAGILNGVSESLRRPLSALLGRTAPHGLRDTRPRHLATHPKPTSRPLSAAQIKQQQQQQPTTIYISPYMKVGALPVTGGSAFASKKHHQHHRPSSAAR</sequence>
<evidence type="ECO:0000313" key="3">
    <source>
        <dbReference type="Proteomes" id="UP000051952"/>
    </source>
</evidence>
<feature type="region of interest" description="Disordered" evidence="1">
    <location>
        <begin position="584"/>
        <end position="614"/>
    </location>
</feature>
<feature type="region of interest" description="Disordered" evidence="1">
    <location>
        <begin position="356"/>
        <end position="399"/>
    </location>
</feature>
<keyword evidence="3" id="KW-1185">Reference proteome</keyword>
<protein>
    <submittedName>
        <fullName evidence="2">Uncharacterized protein</fullName>
    </submittedName>
</protein>
<feature type="compositionally biased region" description="Basic residues" evidence="1">
    <location>
        <begin position="592"/>
        <end position="604"/>
    </location>
</feature>
<feature type="compositionally biased region" description="Low complexity" evidence="1">
    <location>
        <begin position="908"/>
        <end position="923"/>
    </location>
</feature>
<feature type="compositionally biased region" description="Polar residues" evidence="1">
    <location>
        <begin position="485"/>
        <end position="513"/>
    </location>
</feature>
<organism evidence="2 3">
    <name type="scientific">Bodo saltans</name>
    <name type="common">Flagellated protozoan</name>
    <dbReference type="NCBI Taxonomy" id="75058"/>
    <lineage>
        <taxon>Eukaryota</taxon>
        <taxon>Discoba</taxon>
        <taxon>Euglenozoa</taxon>
        <taxon>Kinetoplastea</taxon>
        <taxon>Metakinetoplastina</taxon>
        <taxon>Eubodonida</taxon>
        <taxon>Bodonidae</taxon>
        <taxon>Bodo</taxon>
    </lineage>
</organism>
<feature type="region of interest" description="Disordered" evidence="1">
    <location>
        <begin position="896"/>
        <end position="925"/>
    </location>
</feature>
<feature type="compositionally biased region" description="Basic residues" evidence="1">
    <location>
        <begin position="1354"/>
        <end position="1368"/>
    </location>
</feature>
<feature type="region of interest" description="Disordered" evidence="1">
    <location>
        <begin position="1252"/>
        <end position="1276"/>
    </location>
</feature>
<name>A0A0S4J519_BODSA</name>
<feature type="region of interest" description="Disordered" evidence="1">
    <location>
        <begin position="62"/>
        <end position="86"/>
    </location>
</feature>
<reference evidence="3" key="1">
    <citation type="submission" date="2015-09" db="EMBL/GenBank/DDBJ databases">
        <authorList>
            <consortium name="Pathogen Informatics"/>
        </authorList>
    </citation>
    <scope>NUCLEOTIDE SEQUENCE [LARGE SCALE GENOMIC DNA]</scope>
    <source>
        <strain evidence="3">Lake Konstanz</strain>
    </source>
</reference>
<dbReference type="Proteomes" id="UP000051952">
    <property type="component" value="Unassembled WGS sequence"/>
</dbReference>
<feature type="region of interest" description="Disordered" evidence="1">
    <location>
        <begin position="485"/>
        <end position="552"/>
    </location>
</feature>
<evidence type="ECO:0000313" key="2">
    <source>
        <dbReference type="EMBL" id="CUG79962.1"/>
    </source>
</evidence>
<feature type="compositionally biased region" description="Gly residues" evidence="1">
    <location>
        <begin position="68"/>
        <end position="81"/>
    </location>
</feature>